<keyword evidence="3" id="KW-1185">Reference proteome</keyword>
<reference evidence="3" key="1">
    <citation type="journal article" date="2019" name="Int. J. Syst. Evol. Microbiol.">
        <title>The Global Catalogue of Microorganisms (GCM) 10K type strain sequencing project: providing services to taxonomists for standard genome sequencing and annotation.</title>
        <authorList>
            <consortium name="The Broad Institute Genomics Platform"/>
            <consortium name="The Broad Institute Genome Sequencing Center for Infectious Disease"/>
            <person name="Wu L."/>
            <person name="Ma J."/>
        </authorList>
    </citation>
    <scope>NUCLEOTIDE SEQUENCE [LARGE SCALE GENOMIC DNA]</scope>
    <source>
        <strain evidence="3">JCM 13249</strain>
    </source>
</reference>
<organism evidence="2 3">
    <name type="scientific">Luedemannella helvata</name>
    <dbReference type="NCBI Taxonomy" id="349315"/>
    <lineage>
        <taxon>Bacteria</taxon>
        <taxon>Bacillati</taxon>
        <taxon>Actinomycetota</taxon>
        <taxon>Actinomycetes</taxon>
        <taxon>Micromonosporales</taxon>
        <taxon>Micromonosporaceae</taxon>
        <taxon>Luedemannella</taxon>
    </lineage>
</organism>
<dbReference type="Proteomes" id="UP001500655">
    <property type="component" value="Unassembled WGS sequence"/>
</dbReference>
<dbReference type="InterPro" id="IPR025117">
    <property type="entry name" value="DUF4037"/>
</dbReference>
<accession>A0ABP4WF07</accession>
<dbReference type="EMBL" id="BAAALS010000009">
    <property type="protein sequence ID" value="GAA1751078.1"/>
    <property type="molecule type" value="Genomic_DNA"/>
</dbReference>
<gene>
    <name evidence="2" type="ORF">GCM10009681_22690</name>
</gene>
<feature type="domain" description="DUF4037" evidence="1">
    <location>
        <begin position="141"/>
        <end position="239"/>
    </location>
</feature>
<name>A0ABP4WF07_9ACTN</name>
<protein>
    <submittedName>
        <fullName evidence="2">DUF4037 domain-containing protein</fullName>
    </submittedName>
</protein>
<evidence type="ECO:0000313" key="2">
    <source>
        <dbReference type="EMBL" id="GAA1751078.1"/>
    </source>
</evidence>
<evidence type="ECO:0000313" key="3">
    <source>
        <dbReference type="Proteomes" id="UP001500655"/>
    </source>
</evidence>
<dbReference type="RefSeq" id="WP_344079805.1">
    <property type="nucleotide sequence ID" value="NZ_BAAALS010000009.1"/>
</dbReference>
<comment type="caution">
    <text evidence="2">The sequence shown here is derived from an EMBL/GenBank/DDBJ whole genome shotgun (WGS) entry which is preliminary data.</text>
</comment>
<sequence length="372" mass="40973">MGFVSGLDLSRAFYTDAVRPLLDAGWPSLSHSAALVGPGSEVLGFDSPRSTDHDWGPRVLLFLRREDLRAQGREISTALAHRLPRDFLGYPTNFVSTGGVSVSMQPTDGPVQHRVMLTSPEAWWANMLGFDPARPPTVLDWLALPWQKLAEVTGGEVFHDGLAALEPVRAQLTWYPDDVWRYVLACQWQRIAQEEPFVGRAAEAGDPIGAAVLGARLVRDIMRLYLLMNRRWPPYAKWLGTAYGRLAGGSELTEALWGAVTAGHDAAREAHLCRAYETIAEVHNGLGLTEPLDPTTRYFHDRPYGVLDAGRFGAALVARITDPRVRDLPLVGSVDQFVDSADVLSHTDRARAAALLVLQNHPDGYRLSDPAR</sequence>
<dbReference type="Pfam" id="PF13228">
    <property type="entry name" value="DUF4037"/>
    <property type="match status" value="1"/>
</dbReference>
<proteinExistence type="predicted"/>
<evidence type="ECO:0000259" key="1">
    <source>
        <dbReference type="Pfam" id="PF13228"/>
    </source>
</evidence>